<evidence type="ECO:0000313" key="3">
    <source>
        <dbReference type="Proteomes" id="UP000595942"/>
    </source>
</evidence>
<proteinExistence type="predicted"/>
<evidence type="ECO:0000256" key="1">
    <source>
        <dbReference type="SAM" id="Phobius"/>
    </source>
</evidence>
<sequence>MDFNIILAIVATGLPGLFSYWILTQLDIVFYNNNQNADKSVLLISLSLLNVFIAFISLNLLGITINNISPIKLIIIFIISLVIVCLLSMYIYPFVFKWLQKYMNDKKVKTGLSIKSNYKVLPRILHARPKNKKYTQAYIFDFDNRLIIEGTVGEFSYTSPEISIENTVDTKTTYEQAIRIYDRSDNINRSIYLDYDRNIKIILIHY</sequence>
<protein>
    <submittedName>
        <fullName evidence="2">Uncharacterized protein</fullName>
    </submittedName>
</protein>
<dbReference type="RefSeq" id="WP_063164615.1">
    <property type="nucleotide sequence ID" value="NZ_CP015114.1"/>
</dbReference>
<name>A0AB37HCI5_9STAP</name>
<dbReference type="Proteomes" id="UP000595942">
    <property type="component" value="Chromosome"/>
</dbReference>
<feature type="transmembrane region" description="Helical" evidence="1">
    <location>
        <begin position="6"/>
        <end position="29"/>
    </location>
</feature>
<keyword evidence="3" id="KW-1185">Reference proteome</keyword>
<reference evidence="2 3" key="1">
    <citation type="submission" date="2021-01" db="EMBL/GenBank/DDBJ databases">
        <title>FDA dAtabase for Regulatory Grade micrObial Sequences (FDA-ARGOS): Supporting development and validation of Infectious Disease Dx tests.</title>
        <authorList>
            <person name="Sproer C."/>
            <person name="Gronow S."/>
            <person name="Severitt S."/>
            <person name="Schroder I."/>
            <person name="Tallon L."/>
            <person name="Sadzewicz L."/>
            <person name="Zhao X."/>
            <person name="Boylan J."/>
            <person name="Ott S."/>
            <person name="Bowen H."/>
            <person name="Vavikolanu K."/>
            <person name="Mehta A."/>
            <person name="Aluvathingal J."/>
            <person name="Nadendla S."/>
            <person name="Lowell S."/>
            <person name="Myers T."/>
            <person name="Yan Y."/>
            <person name="Sichtig H."/>
        </authorList>
    </citation>
    <scope>NUCLEOTIDE SEQUENCE [LARGE SCALE GENOMIC DNA]</scope>
    <source>
        <strain evidence="2 3">FDAARGOS_1148</strain>
    </source>
</reference>
<keyword evidence="1" id="KW-0472">Membrane</keyword>
<evidence type="ECO:0000313" key="2">
    <source>
        <dbReference type="EMBL" id="QQS83101.1"/>
    </source>
</evidence>
<dbReference type="EMBL" id="CP068073">
    <property type="protein sequence ID" value="QQS83101.1"/>
    <property type="molecule type" value="Genomic_DNA"/>
</dbReference>
<accession>A0AB37HCI5</accession>
<keyword evidence="1" id="KW-1133">Transmembrane helix</keyword>
<dbReference type="AlphaFoldDB" id="A0AB37HCI5"/>
<feature type="transmembrane region" description="Helical" evidence="1">
    <location>
        <begin position="41"/>
        <end position="61"/>
    </location>
</feature>
<organism evidence="2 3">
    <name type="scientific">Staphylococcus condimenti</name>
    <dbReference type="NCBI Taxonomy" id="70255"/>
    <lineage>
        <taxon>Bacteria</taxon>
        <taxon>Bacillati</taxon>
        <taxon>Bacillota</taxon>
        <taxon>Bacilli</taxon>
        <taxon>Bacillales</taxon>
        <taxon>Staphylococcaceae</taxon>
        <taxon>Staphylococcus</taxon>
    </lineage>
</organism>
<keyword evidence="1" id="KW-0812">Transmembrane</keyword>
<dbReference type="GeneID" id="93726976"/>
<dbReference type="KEGG" id="scv:A4G25_03790"/>
<gene>
    <name evidence="2" type="ORF">I6J05_01900</name>
</gene>
<feature type="transmembrane region" description="Helical" evidence="1">
    <location>
        <begin position="73"/>
        <end position="99"/>
    </location>
</feature>